<comment type="subcellular location">
    <subcellularLocation>
        <location evidence="1">Nucleus</location>
    </subcellularLocation>
</comment>
<keyword evidence="5" id="KW-0539">Nucleus</keyword>
<evidence type="ECO:0000256" key="4">
    <source>
        <dbReference type="ARBA" id="ARBA00023043"/>
    </source>
</evidence>
<feature type="compositionally biased region" description="Basic residues" evidence="6">
    <location>
        <begin position="11"/>
        <end position="20"/>
    </location>
</feature>
<evidence type="ECO:0000313" key="7">
    <source>
        <dbReference type="EMBL" id="CUA76860.1"/>
    </source>
</evidence>
<evidence type="ECO:0000256" key="6">
    <source>
        <dbReference type="SAM" id="MobiDB-lite"/>
    </source>
</evidence>
<sequence length="191" mass="21617">MPQWGDMGRHSTARRHRKRPTFSTRTYCPNPNPKQQSGAQSYMAPDPTSSGNGPRPQSRAPPPQPHAQRPTSKQAAEAWSNYKERCHAMCNIPKEANPGRRYLTFSSIPWPVFGTVTRMSDLHVEAIKDFLCPPNCDRREQRARVKNALLVFHPDKSAARWISLIHPSDRSNVRSALNVVTQHLTCILQSV</sequence>
<accession>A0A0K6GEE4</accession>
<dbReference type="PANTHER" id="PTHR15263:SF1">
    <property type="entry name" value="NF-KAPPA-B INHIBITOR-LIKE PROTEIN 1"/>
    <property type="match status" value="1"/>
</dbReference>
<keyword evidence="3" id="KW-0677">Repeat</keyword>
<evidence type="ECO:0000256" key="3">
    <source>
        <dbReference type="ARBA" id="ARBA00022737"/>
    </source>
</evidence>
<dbReference type="PANTHER" id="PTHR15263">
    <property type="entry name" value="I-KAPPA-B-LIKE PROTEIN IKBL"/>
    <property type="match status" value="1"/>
</dbReference>
<keyword evidence="8" id="KW-1185">Reference proteome</keyword>
<proteinExistence type="predicted"/>
<protein>
    <submittedName>
        <fullName evidence="7">Uncharacterized protein</fullName>
    </submittedName>
</protein>
<dbReference type="EMBL" id="CYGV01001733">
    <property type="protein sequence ID" value="CUA76860.1"/>
    <property type="molecule type" value="Genomic_DNA"/>
</dbReference>
<feature type="compositionally biased region" description="Polar residues" evidence="6">
    <location>
        <begin position="21"/>
        <end position="40"/>
    </location>
</feature>
<evidence type="ECO:0000313" key="8">
    <source>
        <dbReference type="Proteomes" id="UP000044841"/>
    </source>
</evidence>
<name>A0A0K6GEE4_9AGAM</name>
<dbReference type="InterPro" id="IPR038753">
    <property type="entry name" value="NFKBIL1"/>
</dbReference>
<gene>
    <name evidence="7" type="ORF">RSOLAG22IIIB_02336</name>
</gene>
<dbReference type="Proteomes" id="UP000044841">
    <property type="component" value="Unassembled WGS sequence"/>
</dbReference>
<dbReference type="AlphaFoldDB" id="A0A0K6GEE4"/>
<evidence type="ECO:0000256" key="1">
    <source>
        <dbReference type="ARBA" id="ARBA00004123"/>
    </source>
</evidence>
<evidence type="ECO:0000256" key="5">
    <source>
        <dbReference type="ARBA" id="ARBA00023242"/>
    </source>
</evidence>
<keyword evidence="4" id="KW-0040">ANK repeat</keyword>
<organism evidence="7 8">
    <name type="scientific">Rhizoctonia solani</name>
    <dbReference type="NCBI Taxonomy" id="456999"/>
    <lineage>
        <taxon>Eukaryota</taxon>
        <taxon>Fungi</taxon>
        <taxon>Dikarya</taxon>
        <taxon>Basidiomycota</taxon>
        <taxon>Agaricomycotina</taxon>
        <taxon>Agaricomycetes</taxon>
        <taxon>Cantharellales</taxon>
        <taxon>Ceratobasidiaceae</taxon>
        <taxon>Rhizoctonia</taxon>
    </lineage>
</organism>
<reference evidence="7 8" key="1">
    <citation type="submission" date="2015-07" db="EMBL/GenBank/DDBJ databases">
        <authorList>
            <person name="Noorani M."/>
        </authorList>
    </citation>
    <scope>NUCLEOTIDE SEQUENCE [LARGE SCALE GENOMIC DNA]</scope>
    <source>
        <strain evidence="7">BBA 69670</strain>
    </source>
</reference>
<feature type="region of interest" description="Disordered" evidence="6">
    <location>
        <begin position="1"/>
        <end position="78"/>
    </location>
</feature>
<evidence type="ECO:0000256" key="2">
    <source>
        <dbReference type="ARBA" id="ARBA00022553"/>
    </source>
</evidence>
<dbReference type="GO" id="GO:0005634">
    <property type="term" value="C:nucleus"/>
    <property type="evidence" value="ECO:0007669"/>
    <property type="project" value="UniProtKB-SubCell"/>
</dbReference>
<dbReference type="GO" id="GO:0043124">
    <property type="term" value="P:negative regulation of canonical NF-kappaB signal transduction"/>
    <property type="evidence" value="ECO:0007669"/>
    <property type="project" value="InterPro"/>
</dbReference>
<keyword evidence="2" id="KW-0597">Phosphoprotein</keyword>